<accession>A0ABP4SBK8</accession>
<evidence type="ECO:0008006" key="4">
    <source>
        <dbReference type="Google" id="ProtNLM"/>
    </source>
</evidence>
<dbReference type="Proteomes" id="UP001500596">
    <property type="component" value="Unassembled WGS sequence"/>
</dbReference>
<reference evidence="3" key="1">
    <citation type="journal article" date="2019" name="Int. J. Syst. Evol. Microbiol.">
        <title>The Global Catalogue of Microorganisms (GCM) 10K type strain sequencing project: providing services to taxonomists for standard genome sequencing and annotation.</title>
        <authorList>
            <consortium name="The Broad Institute Genomics Platform"/>
            <consortium name="The Broad Institute Genome Sequencing Center for Infectious Disease"/>
            <person name="Wu L."/>
            <person name="Ma J."/>
        </authorList>
    </citation>
    <scope>NUCLEOTIDE SEQUENCE [LARGE SCALE GENOMIC DNA]</scope>
    <source>
        <strain evidence="3">JCM 15575</strain>
    </source>
</reference>
<protein>
    <recommendedName>
        <fullName evidence="4">Integral membrane protein</fullName>
    </recommendedName>
</protein>
<name>A0ABP4SBK8_9MICO</name>
<feature type="transmembrane region" description="Helical" evidence="1">
    <location>
        <begin position="12"/>
        <end position="30"/>
    </location>
</feature>
<keyword evidence="1" id="KW-1133">Transmembrane helix</keyword>
<evidence type="ECO:0000313" key="3">
    <source>
        <dbReference type="Proteomes" id="UP001500596"/>
    </source>
</evidence>
<dbReference type="RefSeq" id="WP_344052073.1">
    <property type="nucleotide sequence ID" value="NZ_BAAAPK010000001.1"/>
</dbReference>
<keyword evidence="3" id="KW-1185">Reference proteome</keyword>
<dbReference type="EMBL" id="BAAAPK010000001">
    <property type="protein sequence ID" value="GAA1667181.1"/>
    <property type="molecule type" value="Genomic_DNA"/>
</dbReference>
<evidence type="ECO:0000256" key="1">
    <source>
        <dbReference type="SAM" id="Phobius"/>
    </source>
</evidence>
<proteinExistence type="predicted"/>
<feature type="transmembrane region" description="Helical" evidence="1">
    <location>
        <begin position="36"/>
        <end position="54"/>
    </location>
</feature>
<gene>
    <name evidence="2" type="ORF">GCM10009807_09200</name>
</gene>
<comment type="caution">
    <text evidence="2">The sequence shown here is derived from an EMBL/GenBank/DDBJ whole genome shotgun (WGS) entry which is preliminary data.</text>
</comment>
<keyword evidence="1" id="KW-0812">Transmembrane</keyword>
<sequence length="201" mass="20827">MTSRAIRTLRGGIAAAVAIEVALLSHVLAGGAAPDALLVALTFVVSWIVCLALAGRRLSLVRLALAVGLSQFAFHAAFSVLGTPQAAAASGGVHAHHAMTMDAAPHATAMVAADPLMWAAHALAAVVTIAALYRGERAVRALLEPLVTLVRAVVHVVMVTPARPRRLAAARIENSVLPGRRWVAEPATRRGPPRGILLPAI</sequence>
<organism evidence="2 3">
    <name type="scientific">Microbacterium lacus</name>
    <dbReference type="NCBI Taxonomy" id="415217"/>
    <lineage>
        <taxon>Bacteria</taxon>
        <taxon>Bacillati</taxon>
        <taxon>Actinomycetota</taxon>
        <taxon>Actinomycetes</taxon>
        <taxon>Micrococcales</taxon>
        <taxon>Microbacteriaceae</taxon>
        <taxon>Microbacterium</taxon>
    </lineage>
</organism>
<feature type="transmembrane region" description="Helical" evidence="1">
    <location>
        <begin position="116"/>
        <end position="133"/>
    </location>
</feature>
<feature type="transmembrane region" description="Helical" evidence="1">
    <location>
        <begin position="61"/>
        <end position="81"/>
    </location>
</feature>
<evidence type="ECO:0000313" key="2">
    <source>
        <dbReference type="EMBL" id="GAA1667181.1"/>
    </source>
</evidence>
<keyword evidence="1" id="KW-0472">Membrane</keyword>